<feature type="signal peptide" evidence="3">
    <location>
        <begin position="1"/>
        <end position="20"/>
    </location>
</feature>
<dbReference type="EMBL" id="JAUNZN010000001">
    <property type="protein sequence ID" value="KAK4830758.1"/>
    <property type="molecule type" value="Genomic_DNA"/>
</dbReference>
<dbReference type="EMBL" id="JAUNZN010000001">
    <property type="protein sequence ID" value="KAK4830753.1"/>
    <property type="molecule type" value="Genomic_DNA"/>
</dbReference>
<accession>A0AAN7NUK6</accession>
<evidence type="ECO:0000313" key="12">
    <source>
        <dbReference type="Proteomes" id="UP001333110"/>
    </source>
</evidence>
<dbReference type="EMBL" id="JAUNZN010000001">
    <property type="protein sequence ID" value="KAK4830759.1"/>
    <property type="molecule type" value="Genomic_DNA"/>
</dbReference>
<evidence type="ECO:0000313" key="9">
    <source>
        <dbReference type="EMBL" id="KAK4830758.1"/>
    </source>
</evidence>
<comment type="caution">
    <text evidence="5">The sequence shown here is derived from an EMBL/GenBank/DDBJ whole genome shotgun (WGS) entry which is preliminary data.</text>
</comment>
<proteinExistence type="predicted"/>
<evidence type="ECO:0000313" key="6">
    <source>
        <dbReference type="EMBL" id="KAK4830755.1"/>
    </source>
</evidence>
<feature type="coiled-coil region" evidence="1">
    <location>
        <begin position="34"/>
        <end position="64"/>
    </location>
</feature>
<evidence type="ECO:0000313" key="8">
    <source>
        <dbReference type="EMBL" id="KAK4830757.1"/>
    </source>
</evidence>
<evidence type="ECO:0000313" key="4">
    <source>
        <dbReference type="EMBL" id="KAK4830753.1"/>
    </source>
</evidence>
<dbReference type="EMBL" id="JAUNZN010000001">
    <property type="protein sequence ID" value="KAK4830756.1"/>
    <property type="molecule type" value="Genomic_DNA"/>
</dbReference>
<gene>
    <name evidence="4" type="ORF">QYF61_013242</name>
    <name evidence="5" type="ORF">QYF61_013243</name>
    <name evidence="6" type="ORF">QYF61_013244</name>
    <name evidence="7" type="ORF">QYF61_013245</name>
    <name evidence="8" type="ORF">QYF61_013246</name>
    <name evidence="9" type="ORF">QYF61_013247</name>
    <name evidence="10" type="ORF">QYF61_013248</name>
    <name evidence="11" type="ORF">QYF61_013249</name>
</gene>
<evidence type="ECO:0000256" key="3">
    <source>
        <dbReference type="SAM" id="SignalP"/>
    </source>
</evidence>
<keyword evidence="1" id="KW-0175">Coiled coil</keyword>
<dbReference type="EMBL" id="JAUNZN010000001">
    <property type="protein sequence ID" value="KAK4830760.1"/>
    <property type="molecule type" value="Genomic_DNA"/>
</dbReference>
<feature type="region of interest" description="Disordered" evidence="2">
    <location>
        <begin position="97"/>
        <end position="136"/>
    </location>
</feature>
<evidence type="ECO:0000256" key="2">
    <source>
        <dbReference type="SAM" id="MobiDB-lite"/>
    </source>
</evidence>
<evidence type="ECO:0000313" key="7">
    <source>
        <dbReference type="EMBL" id="KAK4830756.1"/>
    </source>
</evidence>
<dbReference type="EMBL" id="JAUNZN010000001">
    <property type="protein sequence ID" value="KAK4830754.1"/>
    <property type="molecule type" value="Genomic_DNA"/>
</dbReference>
<evidence type="ECO:0000256" key="1">
    <source>
        <dbReference type="SAM" id="Coils"/>
    </source>
</evidence>
<feature type="chain" id="PRO_5044710776" evidence="3">
    <location>
        <begin position="21"/>
        <end position="198"/>
    </location>
</feature>
<dbReference type="AlphaFoldDB" id="A0AAN7NUK6"/>
<evidence type="ECO:0000313" key="11">
    <source>
        <dbReference type="EMBL" id="KAK4830760.1"/>
    </source>
</evidence>
<dbReference type="EMBL" id="JAUNZN010000001">
    <property type="protein sequence ID" value="KAK4830757.1"/>
    <property type="molecule type" value="Genomic_DNA"/>
</dbReference>
<evidence type="ECO:0000313" key="5">
    <source>
        <dbReference type="EMBL" id="KAK4830754.1"/>
    </source>
</evidence>
<organism evidence="5 12">
    <name type="scientific">Mycteria americana</name>
    <name type="common">Wood stork</name>
    <dbReference type="NCBI Taxonomy" id="33587"/>
    <lineage>
        <taxon>Eukaryota</taxon>
        <taxon>Metazoa</taxon>
        <taxon>Chordata</taxon>
        <taxon>Craniata</taxon>
        <taxon>Vertebrata</taxon>
        <taxon>Euteleostomi</taxon>
        <taxon>Archelosauria</taxon>
        <taxon>Archosauria</taxon>
        <taxon>Dinosauria</taxon>
        <taxon>Saurischia</taxon>
        <taxon>Theropoda</taxon>
        <taxon>Coelurosauria</taxon>
        <taxon>Aves</taxon>
        <taxon>Neognathae</taxon>
        <taxon>Neoaves</taxon>
        <taxon>Aequornithes</taxon>
        <taxon>Ciconiiformes</taxon>
        <taxon>Ciconiidae</taxon>
        <taxon>Mycteria</taxon>
    </lineage>
</organism>
<feature type="compositionally biased region" description="Low complexity" evidence="2">
    <location>
        <begin position="100"/>
        <end position="112"/>
    </location>
</feature>
<sequence length="198" mass="22085">MAVGITHILTVLSIVQYTLKVGDQTDAATQDLLRQHEERQSREMTRLLEEMEQRSQEARGLAQQGVLLAVCRHWWVAASVETLLVLFGLYWLPRRRSADSDSGGQQGSSSSAVEKSKGEEHEWQGKAGCNDMPDQVTSWEKRPKWLVQDMPGMMATFSVAAGSTYEGLSAHEDNTIDRLLLVPLRPPIGHFFHQSGAP</sequence>
<feature type="compositionally biased region" description="Basic and acidic residues" evidence="2">
    <location>
        <begin position="114"/>
        <end position="124"/>
    </location>
</feature>
<protein>
    <submittedName>
        <fullName evidence="5">Uncharacterized protein</fullName>
    </submittedName>
</protein>
<keyword evidence="12" id="KW-1185">Reference proteome</keyword>
<keyword evidence="3" id="KW-0732">Signal</keyword>
<dbReference type="Proteomes" id="UP001333110">
    <property type="component" value="Unassembled WGS sequence"/>
</dbReference>
<name>A0AAN7NUK6_MYCAM</name>
<reference evidence="5 12" key="1">
    <citation type="journal article" date="2023" name="J. Hered.">
        <title>Chromosome-level genome of the wood stork (Mycteria americana) provides insight into avian chromosome evolution.</title>
        <authorList>
            <person name="Flamio R. Jr."/>
            <person name="Ramstad K.M."/>
        </authorList>
    </citation>
    <scope>NUCLEOTIDE SEQUENCE [LARGE SCALE GENOMIC DNA]</scope>
    <source>
        <strain evidence="5">JAX WOST 10</strain>
    </source>
</reference>
<dbReference type="EMBL" id="JAUNZN010000001">
    <property type="protein sequence ID" value="KAK4830755.1"/>
    <property type="molecule type" value="Genomic_DNA"/>
</dbReference>
<evidence type="ECO:0000313" key="10">
    <source>
        <dbReference type="EMBL" id="KAK4830759.1"/>
    </source>
</evidence>